<organism evidence="6 7">
    <name type="scientific">Platanthera zijinensis</name>
    <dbReference type="NCBI Taxonomy" id="2320716"/>
    <lineage>
        <taxon>Eukaryota</taxon>
        <taxon>Viridiplantae</taxon>
        <taxon>Streptophyta</taxon>
        <taxon>Embryophyta</taxon>
        <taxon>Tracheophyta</taxon>
        <taxon>Spermatophyta</taxon>
        <taxon>Magnoliopsida</taxon>
        <taxon>Liliopsida</taxon>
        <taxon>Asparagales</taxon>
        <taxon>Orchidaceae</taxon>
        <taxon>Orchidoideae</taxon>
        <taxon>Orchideae</taxon>
        <taxon>Orchidinae</taxon>
        <taxon>Platanthera</taxon>
    </lineage>
</organism>
<comment type="caution">
    <text evidence="6">The sequence shown here is derived from an EMBL/GenBank/DDBJ whole genome shotgun (WGS) entry which is preliminary data.</text>
</comment>
<dbReference type="Proteomes" id="UP001418222">
    <property type="component" value="Unassembled WGS sequence"/>
</dbReference>
<evidence type="ECO:0000256" key="1">
    <source>
        <dbReference type="ARBA" id="ARBA00003534"/>
    </source>
</evidence>
<proteinExistence type="inferred from homology"/>
<reference evidence="6 7" key="1">
    <citation type="journal article" date="2022" name="Nat. Plants">
        <title>Genomes of leafy and leafless Platanthera orchids illuminate the evolution of mycoheterotrophy.</title>
        <authorList>
            <person name="Li M.H."/>
            <person name="Liu K.W."/>
            <person name="Li Z."/>
            <person name="Lu H.C."/>
            <person name="Ye Q.L."/>
            <person name="Zhang D."/>
            <person name="Wang J.Y."/>
            <person name="Li Y.F."/>
            <person name="Zhong Z.M."/>
            <person name="Liu X."/>
            <person name="Yu X."/>
            <person name="Liu D.K."/>
            <person name="Tu X.D."/>
            <person name="Liu B."/>
            <person name="Hao Y."/>
            <person name="Liao X.Y."/>
            <person name="Jiang Y.T."/>
            <person name="Sun W.H."/>
            <person name="Chen J."/>
            <person name="Chen Y.Q."/>
            <person name="Ai Y."/>
            <person name="Zhai J.W."/>
            <person name="Wu S.S."/>
            <person name="Zhou Z."/>
            <person name="Hsiao Y.Y."/>
            <person name="Wu W.L."/>
            <person name="Chen Y.Y."/>
            <person name="Lin Y.F."/>
            <person name="Hsu J.L."/>
            <person name="Li C.Y."/>
            <person name="Wang Z.W."/>
            <person name="Zhao X."/>
            <person name="Zhong W.Y."/>
            <person name="Ma X.K."/>
            <person name="Ma L."/>
            <person name="Huang J."/>
            <person name="Chen G.Z."/>
            <person name="Huang M.Z."/>
            <person name="Huang L."/>
            <person name="Peng D.H."/>
            <person name="Luo Y.B."/>
            <person name="Zou S.Q."/>
            <person name="Chen S.P."/>
            <person name="Lan S."/>
            <person name="Tsai W.C."/>
            <person name="Van de Peer Y."/>
            <person name="Liu Z.J."/>
        </authorList>
    </citation>
    <scope>NUCLEOTIDE SEQUENCE [LARGE SCALE GENOMIC DNA]</scope>
    <source>
        <strain evidence="6">Lor287</strain>
    </source>
</reference>
<name>A0AAP0BJN8_9ASPA</name>
<dbReference type="SUPFAM" id="SSF53474">
    <property type="entry name" value="alpha/beta-Hydrolases"/>
    <property type="match status" value="1"/>
</dbReference>
<evidence type="ECO:0000256" key="2">
    <source>
        <dbReference type="ARBA" id="ARBA00004191"/>
    </source>
</evidence>
<dbReference type="GO" id="GO:0016787">
    <property type="term" value="F:hydrolase activity"/>
    <property type="evidence" value="ECO:0007669"/>
    <property type="project" value="UniProtKB-KW"/>
</dbReference>
<dbReference type="GO" id="GO:0071555">
    <property type="term" value="P:cell wall organization"/>
    <property type="evidence" value="ECO:0007669"/>
    <property type="project" value="UniProtKB-KW"/>
</dbReference>
<evidence type="ECO:0000256" key="3">
    <source>
        <dbReference type="ARBA" id="ARBA00005784"/>
    </source>
</evidence>
<protein>
    <recommendedName>
        <fullName evidence="5">Pectin acetylesterase</fullName>
        <ecNumber evidence="5">3.1.1.-</ecNumber>
    </recommendedName>
</protein>
<keyword evidence="5" id="KW-0964">Secreted</keyword>
<comment type="similarity">
    <text evidence="3 5">Belongs to the pectinacetylesterase family.</text>
</comment>
<keyword evidence="5" id="KW-0961">Cell wall biogenesis/degradation</keyword>
<dbReference type="EC" id="3.1.1.-" evidence="5"/>
<dbReference type="InterPro" id="IPR004963">
    <property type="entry name" value="PAE/NOTUM"/>
</dbReference>
<evidence type="ECO:0000256" key="4">
    <source>
        <dbReference type="ARBA" id="ARBA00022512"/>
    </source>
</evidence>
<evidence type="ECO:0000256" key="5">
    <source>
        <dbReference type="RuleBase" id="RU363114"/>
    </source>
</evidence>
<evidence type="ECO:0000313" key="7">
    <source>
        <dbReference type="Proteomes" id="UP001418222"/>
    </source>
</evidence>
<dbReference type="PANTHER" id="PTHR21562:SF83">
    <property type="entry name" value="PECTIN ACETYLESTERASE 4"/>
    <property type="match status" value="1"/>
</dbReference>
<accession>A0AAP0BJN8</accession>
<dbReference type="Pfam" id="PF03283">
    <property type="entry name" value="PAE"/>
    <property type="match status" value="1"/>
</dbReference>
<keyword evidence="5" id="KW-0378">Hydrolase</keyword>
<gene>
    <name evidence="6" type="ORF">KSP39_PZI008926</name>
</gene>
<comment type="function">
    <text evidence="1 5">Hydrolyzes acetyl esters in homogalacturonan regions of pectin. In type I primary cell wall, galacturonic acid residues of pectin can be acetylated at the O-2 and O-3 positions. Decreasing the degree of acetylation of pectin gels in vitro alters their physical properties.</text>
</comment>
<keyword evidence="7" id="KW-1185">Reference proteome</keyword>
<dbReference type="EMBL" id="JBBWWQ010000007">
    <property type="protein sequence ID" value="KAK8942409.1"/>
    <property type="molecule type" value="Genomic_DNA"/>
</dbReference>
<comment type="subcellular location">
    <subcellularLocation>
        <location evidence="2 5">Secreted</location>
        <location evidence="2 5">Cell wall</location>
    </subcellularLocation>
</comment>
<keyword evidence="4 5" id="KW-0134">Cell wall</keyword>
<evidence type="ECO:0000313" key="6">
    <source>
        <dbReference type="EMBL" id="KAK8942409.1"/>
    </source>
</evidence>
<dbReference type="InterPro" id="IPR029058">
    <property type="entry name" value="AB_hydrolase_fold"/>
</dbReference>
<dbReference type="AlphaFoldDB" id="A0AAP0BJN8"/>
<sequence length="402" mass="44836">MAIHYLRPLFRHWRGRDLATMAGGCALALLAVVFAIRSWEQEGWRGGDQAAEGTAFRSQDPPLVDLTLLRAAKANGALCLDGSPPGYHLLRGEGSGADNWLLHLEGGGWCSNVESCALRGITALGSSMYMEATHFVGMLSPHPSENPDFFNWNKVKVRYCDGASFAGDVDNEDQSELKLFFRGRRVWEAIIDQLLSEGLVKAKQAFLTGCSAGGLATFIHCDNFRDRLPPNTKVKCLADAGFFLDEKDISGHKTIRSFYDDVVQLQGITKSLSNDCITVMEHSQCFFPRELIKRINTPLFILNPAYDFWQIEHVLVPPKSDPAGQWRRCKMNIHHCNSNQIETLHGFRKSLLIALRKFQQNSKGGMFINSCFAHCQTMSNMTWHSTTSPRINNKSSTISSCG</sequence>
<dbReference type="PANTHER" id="PTHR21562">
    <property type="entry name" value="NOTUM-RELATED"/>
    <property type="match status" value="1"/>
</dbReference>